<gene>
    <name evidence="1" type="ORF">LTRI10_LOCUS23662</name>
</gene>
<dbReference type="Proteomes" id="UP001497516">
    <property type="component" value="Chromosome 4"/>
</dbReference>
<evidence type="ECO:0000313" key="1">
    <source>
        <dbReference type="EMBL" id="CAL1382334.1"/>
    </source>
</evidence>
<sequence>MTSYDKYHKARTNLRAYGETRKRKVKARVVVDGVEVAQLDDSKDEEVERDRAVNVEEVGLGAANEGGSHPNPQ</sequence>
<proteinExistence type="predicted"/>
<organism evidence="1 2">
    <name type="scientific">Linum trigynum</name>
    <dbReference type="NCBI Taxonomy" id="586398"/>
    <lineage>
        <taxon>Eukaryota</taxon>
        <taxon>Viridiplantae</taxon>
        <taxon>Streptophyta</taxon>
        <taxon>Embryophyta</taxon>
        <taxon>Tracheophyta</taxon>
        <taxon>Spermatophyta</taxon>
        <taxon>Magnoliopsida</taxon>
        <taxon>eudicotyledons</taxon>
        <taxon>Gunneridae</taxon>
        <taxon>Pentapetalae</taxon>
        <taxon>rosids</taxon>
        <taxon>fabids</taxon>
        <taxon>Malpighiales</taxon>
        <taxon>Linaceae</taxon>
        <taxon>Linum</taxon>
    </lineage>
</organism>
<accession>A0AAV2E965</accession>
<name>A0AAV2E965_9ROSI</name>
<dbReference type="AlphaFoldDB" id="A0AAV2E965"/>
<reference evidence="1 2" key="1">
    <citation type="submission" date="2024-04" db="EMBL/GenBank/DDBJ databases">
        <authorList>
            <person name="Fracassetti M."/>
        </authorList>
    </citation>
    <scope>NUCLEOTIDE SEQUENCE [LARGE SCALE GENOMIC DNA]</scope>
</reference>
<dbReference type="EMBL" id="OZ034817">
    <property type="protein sequence ID" value="CAL1382334.1"/>
    <property type="molecule type" value="Genomic_DNA"/>
</dbReference>
<keyword evidence="2" id="KW-1185">Reference proteome</keyword>
<evidence type="ECO:0000313" key="2">
    <source>
        <dbReference type="Proteomes" id="UP001497516"/>
    </source>
</evidence>
<protein>
    <submittedName>
        <fullName evidence="1">Uncharacterized protein</fullName>
    </submittedName>
</protein>